<evidence type="ECO:0008006" key="2">
    <source>
        <dbReference type="Google" id="ProtNLM"/>
    </source>
</evidence>
<dbReference type="EMBL" id="MN739483">
    <property type="protein sequence ID" value="QHT07558.1"/>
    <property type="molecule type" value="Genomic_DNA"/>
</dbReference>
<protein>
    <recommendedName>
        <fullName evidence="2">Ubiquitin-like protease family profile domain-containing protein</fullName>
    </recommendedName>
</protein>
<evidence type="ECO:0000313" key="1">
    <source>
        <dbReference type="EMBL" id="QHT07558.1"/>
    </source>
</evidence>
<dbReference type="AlphaFoldDB" id="A0A6C0CSP4"/>
<reference evidence="1" key="1">
    <citation type="journal article" date="2020" name="Nature">
        <title>Giant virus diversity and host interactions through global metagenomics.</title>
        <authorList>
            <person name="Schulz F."/>
            <person name="Roux S."/>
            <person name="Paez-Espino D."/>
            <person name="Jungbluth S."/>
            <person name="Walsh D.A."/>
            <person name="Denef V.J."/>
            <person name="McMahon K.D."/>
            <person name="Konstantinidis K.T."/>
            <person name="Eloe-Fadrosh E.A."/>
            <person name="Kyrpides N.C."/>
            <person name="Woyke T."/>
        </authorList>
    </citation>
    <scope>NUCLEOTIDE SEQUENCE</scope>
    <source>
        <strain evidence="1">GVMAG-M-3300021964-36</strain>
    </source>
</reference>
<name>A0A6C0CSP4_9ZZZZ</name>
<dbReference type="Gene3D" id="3.40.395.10">
    <property type="entry name" value="Adenoviral Proteinase, Chain A"/>
    <property type="match status" value="1"/>
</dbReference>
<dbReference type="SUPFAM" id="SSF54001">
    <property type="entry name" value="Cysteine proteinases"/>
    <property type="match status" value="1"/>
</dbReference>
<sequence>MPSYCSPNHQEIYDKTQTCYTKAQLILIAKQYNKYAKKKIKLNTSKKELLKDLHNRLQTHEAKWHQHHFMNNVNEEEKDSLIESFKPEKPKEWNVNERQWLNTYDILEVMEQYEDKYPSFKFLGVFPIDFEHKVNGKHCVSPVMCNFDLKSLLKRKITQCGAVLNLDYHYQSGSHWVCLYIGLVPHNPNFGCYYIDSGASKAPSEVVTFFKKIKSQIVDHYSKEDSDKFKFRENKKQFQFKNTECGMFSMYFLIQFLKQRSFKTIINSKINDDGAFKLRDEYYLTS</sequence>
<dbReference type="InterPro" id="IPR038765">
    <property type="entry name" value="Papain-like_cys_pep_sf"/>
</dbReference>
<organism evidence="1">
    <name type="scientific">viral metagenome</name>
    <dbReference type="NCBI Taxonomy" id="1070528"/>
    <lineage>
        <taxon>unclassified sequences</taxon>
        <taxon>metagenomes</taxon>
        <taxon>organismal metagenomes</taxon>
    </lineage>
</organism>
<accession>A0A6C0CSP4</accession>
<proteinExistence type="predicted"/>